<evidence type="ECO:0000313" key="1">
    <source>
        <dbReference type="EMBL" id="APM37974.1"/>
    </source>
</evidence>
<reference evidence="1 2" key="1">
    <citation type="submission" date="2016-12" db="EMBL/GenBank/DDBJ databases">
        <title>Complete genome sequence of Clostridium kluyveri JZZ isolated from the pit mud of a Chinese flavor liquor-making factory.</title>
        <authorList>
            <person name="Wang Y."/>
        </authorList>
    </citation>
    <scope>NUCLEOTIDE SEQUENCE [LARGE SCALE GENOMIC DNA]</scope>
    <source>
        <strain evidence="1 2">JZZ</strain>
    </source>
</reference>
<dbReference type="EMBL" id="CP018335">
    <property type="protein sequence ID" value="APM37974.1"/>
    <property type="molecule type" value="Genomic_DNA"/>
</dbReference>
<protein>
    <recommendedName>
        <fullName evidence="3">Helicase/UvrB N-terminal domain-containing protein</fullName>
    </recommendedName>
</protein>
<dbReference type="Proteomes" id="UP000184604">
    <property type="component" value="Chromosome"/>
</dbReference>
<dbReference type="OrthoDB" id="1898893at2"/>
<evidence type="ECO:0000313" key="2">
    <source>
        <dbReference type="Proteomes" id="UP000184604"/>
    </source>
</evidence>
<gene>
    <name evidence="1" type="ORF">BS101_04115</name>
</gene>
<accession>A0A1L5F4P5</accession>
<dbReference type="RefSeq" id="WP_073537670.1">
    <property type="nucleotide sequence ID" value="NZ_CP018335.1"/>
</dbReference>
<dbReference type="AlphaFoldDB" id="A0A1L5F4P5"/>
<name>A0A1L5F4P5_CLOKL</name>
<evidence type="ECO:0008006" key="3">
    <source>
        <dbReference type="Google" id="ProtNLM"/>
    </source>
</evidence>
<organism evidence="1 2">
    <name type="scientific">Clostridium kluyveri</name>
    <dbReference type="NCBI Taxonomy" id="1534"/>
    <lineage>
        <taxon>Bacteria</taxon>
        <taxon>Bacillati</taxon>
        <taxon>Bacillota</taxon>
        <taxon>Clostridia</taxon>
        <taxon>Eubacteriales</taxon>
        <taxon>Clostridiaceae</taxon>
        <taxon>Clostridium</taxon>
    </lineage>
</organism>
<proteinExistence type="predicted"/>
<sequence>MSKVTVIDSIMGTGKTSWAIQYMSEAPLLEKFIYITPFLSEVERVKTSLSDMNFKEPSVKNRKGSKLEGLKQLLSKGENIVSTHALFKRCDEEVIELLQKTGYTLILDEVADVVEQFEIVEEDISILFKSQTIIEDDKKWIKWVGTGRSYNGGLKDTMEACFLNNVYHYGKKFYIWTFPIQIFNSFDNVFILTYMFEGSLQKYYFDIFSTEYTYKSVTKVGDRYELTEYKKHIDLISIAELLQIYEGKLNDCGKGEYTFSATDLKRLKNKPVLLRLVQNNMSNYFKHILNSKSNENMWTTFKDTQNSLKGKGYTKGFVPVNSRATNEFKNRTALAYIANRFTQPHIKQFFKAHDIEINEDKIALSELVQWIFRSAIREGKEINLYIPSERMRGLLKGWLS</sequence>